<comment type="caution">
    <text evidence="5">The sequence shown here is derived from an EMBL/GenBank/DDBJ whole genome shotgun (WGS) entry which is preliminary data.</text>
</comment>
<protein>
    <recommendedName>
        <fullName evidence="3">Sulfotransferase</fullName>
        <ecNumber evidence="3">2.8.2.-</ecNumber>
    </recommendedName>
</protein>
<organism evidence="5 6">
    <name type="scientific">Handroanthus impetiginosus</name>
    <dbReference type="NCBI Taxonomy" id="429701"/>
    <lineage>
        <taxon>Eukaryota</taxon>
        <taxon>Viridiplantae</taxon>
        <taxon>Streptophyta</taxon>
        <taxon>Embryophyta</taxon>
        <taxon>Tracheophyta</taxon>
        <taxon>Spermatophyta</taxon>
        <taxon>Magnoliopsida</taxon>
        <taxon>eudicotyledons</taxon>
        <taxon>Gunneridae</taxon>
        <taxon>Pentapetalae</taxon>
        <taxon>asterids</taxon>
        <taxon>lamiids</taxon>
        <taxon>Lamiales</taxon>
        <taxon>Bignoniaceae</taxon>
        <taxon>Crescentiina</taxon>
        <taxon>Tabebuia alliance</taxon>
        <taxon>Handroanthus</taxon>
    </lineage>
</organism>
<keyword evidence="2 3" id="KW-0808">Transferase</keyword>
<proteinExistence type="inferred from homology"/>
<dbReference type="OrthoDB" id="205623at2759"/>
<dbReference type="Proteomes" id="UP000231279">
    <property type="component" value="Unassembled WGS sequence"/>
</dbReference>
<evidence type="ECO:0000256" key="1">
    <source>
        <dbReference type="ARBA" id="ARBA00005771"/>
    </source>
</evidence>
<dbReference type="STRING" id="429701.A0A2G9H9R2"/>
<reference evidence="6" key="1">
    <citation type="journal article" date="2018" name="Gigascience">
        <title>Genome assembly of the Pink Ipe (Handroanthus impetiginosus, Bignoniaceae), a highly valued, ecologically keystone Neotropical timber forest tree.</title>
        <authorList>
            <person name="Silva-Junior O.B."/>
            <person name="Grattapaglia D."/>
            <person name="Novaes E."/>
            <person name="Collevatti R.G."/>
        </authorList>
    </citation>
    <scope>NUCLEOTIDE SEQUENCE [LARGE SCALE GENOMIC DNA]</scope>
    <source>
        <strain evidence="6">cv. UFG-1</strain>
    </source>
</reference>
<evidence type="ECO:0000259" key="4">
    <source>
        <dbReference type="Pfam" id="PF00685"/>
    </source>
</evidence>
<dbReference type="EC" id="2.8.2.-" evidence="3"/>
<gene>
    <name evidence="5" type="ORF">CDL12_13145</name>
</gene>
<sequence length="176" mass="20439">MDLSSLSKEKWWGDDYLYELNGFWLLPPFTQSVILASFPKTLLFSIWRSITFVFCRGLIPCGPYHDHVMGYKKLNLERSKEVFFVTYEELMSDPKTHVKELAKFVGCPFEGDDAEEQVVEVVKSCSFEVLSNYEVNKSEESPSCWDYKNCLNNEIIEHADALTKEKFHSNGFMYGI</sequence>
<dbReference type="SUPFAM" id="SSF52540">
    <property type="entry name" value="P-loop containing nucleoside triphosphate hydrolases"/>
    <property type="match status" value="1"/>
</dbReference>
<name>A0A2G9H9R2_9LAMI</name>
<dbReference type="Gene3D" id="3.40.50.300">
    <property type="entry name" value="P-loop containing nucleotide triphosphate hydrolases"/>
    <property type="match status" value="1"/>
</dbReference>
<evidence type="ECO:0000313" key="5">
    <source>
        <dbReference type="EMBL" id="PIN14248.1"/>
    </source>
</evidence>
<dbReference type="PANTHER" id="PTHR11783">
    <property type="entry name" value="SULFOTRANSFERASE SULT"/>
    <property type="match status" value="1"/>
</dbReference>
<dbReference type="Pfam" id="PF00685">
    <property type="entry name" value="Sulfotransfer_1"/>
    <property type="match status" value="1"/>
</dbReference>
<dbReference type="InterPro" id="IPR000863">
    <property type="entry name" value="Sulfotransferase_dom"/>
</dbReference>
<evidence type="ECO:0000256" key="2">
    <source>
        <dbReference type="ARBA" id="ARBA00022679"/>
    </source>
</evidence>
<dbReference type="EMBL" id="NKXS01002321">
    <property type="protein sequence ID" value="PIN14248.1"/>
    <property type="molecule type" value="Genomic_DNA"/>
</dbReference>
<keyword evidence="6" id="KW-1185">Reference proteome</keyword>
<dbReference type="InterPro" id="IPR027417">
    <property type="entry name" value="P-loop_NTPase"/>
</dbReference>
<evidence type="ECO:0000256" key="3">
    <source>
        <dbReference type="RuleBase" id="RU361155"/>
    </source>
</evidence>
<feature type="domain" description="Sulfotransferase" evidence="4">
    <location>
        <begin position="50"/>
        <end position="170"/>
    </location>
</feature>
<accession>A0A2G9H9R2</accession>
<dbReference type="GO" id="GO:0008146">
    <property type="term" value="F:sulfotransferase activity"/>
    <property type="evidence" value="ECO:0007669"/>
    <property type="project" value="InterPro"/>
</dbReference>
<evidence type="ECO:0000313" key="6">
    <source>
        <dbReference type="Proteomes" id="UP000231279"/>
    </source>
</evidence>
<comment type="similarity">
    <text evidence="1 3">Belongs to the sulfotransferase 1 family.</text>
</comment>
<dbReference type="AlphaFoldDB" id="A0A2G9H9R2"/>